<dbReference type="InterPro" id="IPR054296">
    <property type="entry name" value="DUF7032"/>
</dbReference>
<gene>
    <name evidence="3" type="ORF">GIB67_009472</name>
</gene>
<dbReference type="PROSITE" id="PS50176">
    <property type="entry name" value="ARM_REPEAT"/>
    <property type="match status" value="1"/>
</dbReference>
<name>A0A7J7N386_9MAGN</name>
<comment type="caution">
    <text evidence="3">The sequence shown here is derived from an EMBL/GenBank/DDBJ whole genome shotgun (WGS) entry which is preliminary data.</text>
</comment>
<dbReference type="Proteomes" id="UP000541444">
    <property type="component" value="Unassembled WGS sequence"/>
</dbReference>
<dbReference type="AlphaFoldDB" id="A0A7J7N386"/>
<dbReference type="PANTHER" id="PTHR46043:SF13">
    <property type="entry name" value="ARM REPEAT SUPERFAMILY PROTEIN"/>
    <property type="match status" value="1"/>
</dbReference>
<reference evidence="3 4" key="1">
    <citation type="journal article" date="2020" name="IScience">
        <title>Genome Sequencing of the Endangered Kingdonia uniflora (Circaeasteraceae, Ranunculales) Reveals Potential Mechanisms of Evolutionary Specialization.</title>
        <authorList>
            <person name="Sun Y."/>
            <person name="Deng T."/>
            <person name="Zhang A."/>
            <person name="Moore M.J."/>
            <person name="Landis J.B."/>
            <person name="Lin N."/>
            <person name="Zhang H."/>
            <person name="Zhang X."/>
            <person name="Huang J."/>
            <person name="Zhang X."/>
            <person name="Sun H."/>
            <person name="Wang H."/>
        </authorList>
    </citation>
    <scope>NUCLEOTIDE SEQUENCE [LARGE SCALE GENOMIC DNA]</scope>
    <source>
        <strain evidence="3">TB1705</strain>
        <tissue evidence="3">Leaf</tissue>
    </source>
</reference>
<dbReference type="EMBL" id="JACGCM010001129">
    <property type="protein sequence ID" value="KAF6161593.1"/>
    <property type="molecule type" value="Genomic_DNA"/>
</dbReference>
<dbReference type="OrthoDB" id="7537227at2759"/>
<dbReference type="Gene3D" id="1.25.10.10">
    <property type="entry name" value="Leucine-rich Repeat Variant"/>
    <property type="match status" value="1"/>
</dbReference>
<dbReference type="InterPro" id="IPR011989">
    <property type="entry name" value="ARM-like"/>
</dbReference>
<evidence type="ECO:0000259" key="2">
    <source>
        <dbReference type="Pfam" id="PF23005"/>
    </source>
</evidence>
<sequence>MEEIPQIQTFKGKWSVIKTKLNDFPTQLKDLSDFPNFSSNLLSSDLLNSIYVTLTDTLSLAHKCRNPSLSVGKLRTQSDIDSIGAKLDQHGKDCELLIKSGVLQESCGSSSMNSKRELVRVEARSLITRLQIGGQESKNAAMDSLLRLLSEDDKNVLIAVAQGAVPVLVRLLDSSCVEIKEKAVTAISRVSMVDSSKHVLIAEGVLLLNHLLRVLESGSGFAKEKACIALQALSFSKENARTIGTRGGISSLLEICQAGTASSQSVAAGVLRNLAWFPDIKPNLIEENVIPVLISLAHSGTTVAQENAVSCLCNLVIDDENLKILIVREGGIECLKNFWDGASSGKRLEAAVALLRNLASCRPIADIIVSNGFIPRIVGVLSSGVSSLRIVAARAVYELGYCTKWRKDIGECGGVPPLVKMLDAKAVEERDIAAKTLSSLMHYVGNRRIFRKDEIGIIGTVQLLDPSIHNLDKKYPVSILFLIVQSKRCRKQMLASGAYAYLQKLTEMEVEGARKLLESLGPGKLWGVFART</sequence>
<proteinExistence type="predicted"/>
<dbReference type="Pfam" id="PF00514">
    <property type="entry name" value="Arm"/>
    <property type="match status" value="2"/>
</dbReference>
<protein>
    <recommendedName>
        <fullName evidence="2">DUF7032 domain-containing protein</fullName>
    </recommendedName>
</protein>
<dbReference type="Pfam" id="PF23005">
    <property type="entry name" value="DUF7032"/>
    <property type="match status" value="1"/>
</dbReference>
<accession>A0A7J7N386</accession>
<evidence type="ECO:0000313" key="3">
    <source>
        <dbReference type="EMBL" id="KAF6161593.1"/>
    </source>
</evidence>
<dbReference type="SUPFAM" id="SSF48371">
    <property type="entry name" value="ARM repeat"/>
    <property type="match status" value="1"/>
</dbReference>
<feature type="domain" description="DUF7032" evidence="2">
    <location>
        <begin position="3"/>
        <end position="102"/>
    </location>
</feature>
<evidence type="ECO:0000313" key="4">
    <source>
        <dbReference type="Proteomes" id="UP000541444"/>
    </source>
</evidence>
<dbReference type="InterPro" id="IPR000225">
    <property type="entry name" value="Armadillo"/>
</dbReference>
<dbReference type="InterPro" id="IPR016024">
    <property type="entry name" value="ARM-type_fold"/>
</dbReference>
<dbReference type="SMART" id="SM00185">
    <property type="entry name" value="ARM"/>
    <property type="match status" value="6"/>
</dbReference>
<keyword evidence="4" id="KW-1185">Reference proteome</keyword>
<dbReference type="PANTHER" id="PTHR46043">
    <property type="entry name" value="ARM REPEAT SUPERFAMILY PROTEIN"/>
    <property type="match status" value="1"/>
</dbReference>
<feature type="repeat" description="ARM" evidence="1">
    <location>
        <begin position="163"/>
        <end position="205"/>
    </location>
</feature>
<organism evidence="3 4">
    <name type="scientific">Kingdonia uniflora</name>
    <dbReference type="NCBI Taxonomy" id="39325"/>
    <lineage>
        <taxon>Eukaryota</taxon>
        <taxon>Viridiplantae</taxon>
        <taxon>Streptophyta</taxon>
        <taxon>Embryophyta</taxon>
        <taxon>Tracheophyta</taxon>
        <taxon>Spermatophyta</taxon>
        <taxon>Magnoliopsida</taxon>
        <taxon>Ranunculales</taxon>
        <taxon>Circaeasteraceae</taxon>
        <taxon>Kingdonia</taxon>
    </lineage>
</organism>
<evidence type="ECO:0000256" key="1">
    <source>
        <dbReference type="PROSITE-ProRule" id="PRU00259"/>
    </source>
</evidence>